<evidence type="ECO:0000313" key="3">
    <source>
        <dbReference type="EMBL" id="VEB37357.1"/>
    </source>
</evidence>
<dbReference type="SUPFAM" id="SSF47413">
    <property type="entry name" value="lambda repressor-like DNA-binding domains"/>
    <property type="match status" value="1"/>
</dbReference>
<reference evidence="3 5" key="2">
    <citation type="submission" date="2018-12" db="EMBL/GenBank/DDBJ databases">
        <authorList>
            <consortium name="Pathogen Informatics"/>
        </authorList>
    </citation>
    <scope>NUCLEOTIDE SEQUENCE [LARGE SCALE GENOMIC DNA]</scope>
    <source>
        <strain evidence="3 5">NCTC11976</strain>
    </source>
</reference>
<dbReference type="Proteomes" id="UP000054921">
    <property type="component" value="Unassembled WGS sequence"/>
</dbReference>
<feature type="transmembrane region" description="Helical" evidence="1">
    <location>
        <begin position="115"/>
        <end position="135"/>
    </location>
</feature>
<dbReference type="AlphaFoldDB" id="A0A0W0S7B4"/>
<accession>A0A0W0S7B4</accession>
<keyword evidence="1" id="KW-0472">Membrane</keyword>
<sequence length="193" mass="22095">MNTTTTLDENIIEHDKNPGEQLASIRQQKGYTVEYVANKLHLRARIIELIENNEFHLLPEPVFVKGYLRAYAKLLGTSPEPYLAIFNEQFVVEKKSDRALLWQQSKRESHKAEHVIRWFTILFALGVIVAVGVWWQKNRDTQQVFPAKNAPADLSLNQTPAMETTELKLTDISKMQSLLNPKPEMSPLEKIGG</sequence>
<dbReference type="GO" id="GO:0003677">
    <property type="term" value="F:DNA binding"/>
    <property type="evidence" value="ECO:0007669"/>
    <property type="project" value="UniProtKB-KW"/>
</dbReference>
<dbReference type="EMBL" id="LNXW01000013">
    <property type="protein sequence ID" value="KTC79484.1"/>
    <property type="molecule type" value="Genomic_DNA"/>
</dbReference>
<evidence type="ECO:0000313" key="2">
    <source>
        <dbReference type="EMBL" id="KTC79484.1"/>
    </source>
</evidence>
<organism evidence="2 4">
    <name type="scientific">Legionella cherrii</name>
    <dbReference type="NCBI Taxonomy" id="28084"/>
    <lineage>
        <taxon>Bacteria</taxon>
        <taxon>Pseudomonadati</taxon>
        <taxon>Pseudomonadota</taxon>
        <taxon>Gammaproteobacteria</taxon>
        <taxon>Legionellales</taxon>
        <taxon>Legionellaceae</taxon>
        <taxon>Legionella</taxon>
    </lineage>
</organism>
<dbReference type="PANTHER" id="PTHR34475">
    <property type="match status" value="1"/>
</dbReference>
<keyword evidence="1" id="KW-1133">Transmembrane helix</keyword>
<keyword evidence="1" id="KW-0812">Transmembrane</keyword>
<dbReference type="OrthoDB" id="9790252at2"/>
<protein>
    <submittedName>
        <fullName evidence="2">DNA-binding protein</fullName>
    </submittedName>
</protein>
<dbReference type="PANTHER" id="PTHR34475:SF1">
    <property type="entry name" value="CYTOSKELETON PROTEIN RODZ"/>
    <property type="match status" value="1"/>
</dbReference>
<reference evidence="2 4" key="1">
    <citation type="submission" date="2015-11" db="EMBL/GenBank/DDBJ databases">
        <title>Genomic analysis of 38 Legionella species identifies large and diverse effector repertoires.</title>
        <authorList>
            <person name="Burstein D."/>
            <person name="Amaro F."/>
            <person name="Zusman T."/>
            <person name="Lifshitz Z."/>
            <person name="Cohen O."/>
            <person name="Gilbert J.A."/>
            <person name="Pupko T."/>
            <person name="Shuman H.A."/>
            <person name="Segal G."/>
        </authorList>
    </citation>
    <scope>NUCLEOTIDE SEQUENCE [LARGE SCALE GENOMIC DNA]</scope>
    <source>
        <strain evidence="2 4">ORW</strain>
    </source>
</reference>
<proteinExistence type="predicted"/>
<dbReference type="InterPro" id="IPR010982">
    <property type="entry name" value="Lambda_DNA-bd_dom_sf"/>
</dbReference>
<dbReference type="RefSeq" id="WP_028380635.1">
    <property type="nucleotide sequence ID" value="NZ_CAAAIT010000001.1"/>
</dbReference>
<name>A0A0W0S7B4_9GAMM</name>
<evidence type="ECO:0000313" key="5">
    <source>
        <dbReference type="Proteomes" id="UP000277577"/>
    </source>
</evidence>
<evidence type="ECO:0000256" key="1">
    <source>
        <dbReference type="SAM" id="Phobius"/>
    </source>
</evidence>
<dbReference type="STRING" id="28084.Lche_1504"/>
<dbReference type="Proteomes" id="UP000277577">
    <property type="component" value="Chromosome"/>
</dbReference>
<dbReference type="InterPro" id="IPR050400">
    <property type="entry name" value="Bact_Cytoskel_RodZ"/>
</dbReference>
<keyword evidence="5" id="KW-1185">Reference proteome</keyword>
<dbReference type="EMBL" id="LR134173">
    <property type="protein sequence ID" value="VEB37357.1"/>
    <property type="molecule type" value="Genomic_DNA"/>
</dbReference>
<evidence type="ECO:0000313" key="4">
    <source>
        <dbReference type="Proteomes" id="UP000054921"/>
    </source>
</evidence>
<dbReference type="Gene3D" id="1.10.260.40">
    <property type="entry name" value="lambda repressor-like DNA-binding domains"/>
    <property type="match status" value="1"/>
</dbReference>
<dbReference type="PATRIC" id="fig|28084.5.peg.1635"/>
<dbReference type="Pfam" id="PF13413">
    <property type="entry name" value="HTH_25"/>
    <property type="match status" value="1"/>
</dbReference>
<gene>
    <name evidence="3" type="primary">rodZ</name>
    <name evidence="2" type="ORF">Lche_1504</name>
    <name evidence="3" type="ORF">NCTC11976_02176</name>
</gene>
<keyword evidence="2" id="KW-0238">DNA-binding</keyword>